<sequence length="110" mass="11861">MVTELGDLVGKRLLFSVRYVADDGSPLRELEECGVVTAVDDSVVTIALPRHDEPFTLPAEPDAYDHARPGEYRLRTTGEVVVDPDFTSVWTVRAPAPEAPAEEGAAAPEA</sequence>
<comment type="caution">
    <text evidence="1">The sequence shown here is derived from an EMBL/GenBank/DDBJ whole genome shotgun (WGS) entry which is preliminary data.</text>
</comment>
<dbReference type="RefSeq" id="WP_144747996.1">
    <property type="nucleotide sequence ID" value="NZ_VMNW02000043.1"/>
</dbReference>
<proteinExistence type="predicted"/>
<reference evidence="1" key="1">
    <citation type="submission" date="2019-09" db="EMBL/GenBank/DDBJ databases">
        <authorList>
            <person name="Teo W.F.A."/>
            <person name="Duangmal K."/>
        </authorList>
    </citation>
    <scope>NUCLEOTIDE SEQUENCE [LARGE SCALE GENOMIC DNA]</scope>
    <source>
        <strain evidence="1">K81G1</strain>
    </source>
</reference>
<dbReference type="AlphaFoldDB" id="A0A5N0UZA9"/>
<protein>
    <submittedName>
        <fullName evidence="1">Uncharacterized protein</fullName>
    </submittedName>
</protein>
<dbReference type="OrthoDB" id="5196049at2"/>
<dbReference type="Proteomes" id="UP000319769">
    <property type="component" value="Unassembled WGS sequence"/>
</dbReference>
<evidence type="ECO:0000313" key="2">
    <source>
        <dbReference type="Proteomes" id="UP000319769"/>
    </source>
</evidence>
<dbReference type="EMBL" id="VMNW02000043">
    <property type="protein sequence ID" value="KAA9157164.1"/>
    <property type="molecule type" value="Genomic_DNA"/>
</dbReference>
<evidence type="ECO:0000313" key="1">
    <source>
        <dbReference type="EMBL" id="KAA9157164.1"/>
    </source>
</evidence>
<organism evidence="1 2">
    <name type="scientific">Amycolatopsis acidicola</name>
    <dbReference type="NCBI Taxonomy" id="2596893"/>
    <lineage>
        <taxon>Bacteria</taxon>
        <taxon>Bacillati</taxon>
        <taxon>Actinomycetota</taxon>
        <taxon>Actinomycetes</taxon>
        <taxon>Pseudonocardiales</taxon>
        <taxon>Pseudonocardiaceae</taxon>
        <taxon>Amycolatopsis</taxon>
    </lineage>
</organism>
<gene>
    <name evidence="1" type="ORF">FPZ12_025590</name>
</gene>
<keyword evidence="2" id="KW-1185">Reference proteome</keyword>
<accession>A0A5N0UZA9</accession>
<name>A0A5N0UZA9_9PSEU</name>